<keyword evidence="2" id="KW-1133">Transmembrane helix</keyword>
<feature type="transmembrane region" description="Helical" evidence="2">
    <location>
        <begin position="128"/>
        <end position="152"/>
    </location>
</feature>
<dbReference type="Proteomes" id="UP000325302">
    <property type="component" value="Unassembled WGS sequence"/>
</dbReference>
<dbReference type="Pfam" id="PF13719">
    <property type="entry name" value="Zn_ribbon_5"/>
    <property type="match status" value="1"/>
</dbReference>
<sequence>MDNLTVQCPTCQTRYRVTPGQLRIANGQVRCGQCLSVFQAQPAEARAHNPTLEALQATAQDPSSELHLSLPGEKRQKVMESPLRPGPKTDSSRSELPQLHESDDRVPFLNLPVEPVRLYVAQKEKKSWAPACLFLGASLLAVSLLASQYLWFERQKMGHLPQLSTYYAHLCRYLDCALPSRSAYREIQLHHLQVSDDPDSARHLRVQVILENQAAFVQPFPRIRLTLSDQQGRRISVQDRVASDYLAPGHFDALRMPTGQRLEITLHLARPIRGELGYQLDLLPAL</sequence>
<evidence type="ECO:0000313" key="5">
    <source>
        <dbReference type="Proteomes" id="UP000325302"/>
    </source>
</evidence>
<dbReference type="AlphaFoldDB" id="A0A5A9W023"/>
<dbReference type="RefSeq" id="WP_149391498.1">
    <property type="nucleotide sequence ID" value="NZ_SMRS01000008.1"/>
</dbReference>
<dbReference type="Pfam" id="PF11906">
    <property type="entry name" value="DUF3426"/>
    <property type="match status" value="1"/>
</dbReference>
<dbReference type="InterPro" id="IPR021834">
    <property type="entry name" value="DUF3426"/>
</dbReference>
<keyword evidence="5" id="KW-1185">Reference proteome</keyword>
<dbReference type="NCBIfam" id="TIGR02098">
    <property type="entry name" value="MJ0042_CXXC"/>
    <property type="match status" value="1"/>
</dbReference>
<evidence type="ECO:0000259" key="3">
    <source>
        <dbReference type="Pfam" id="PF13719"/>
    </source>
</evidence>
<dbReference type="InterPro" id="IPR011723">
    <property type="entry name" value="Znf/thioredoxin_put"/>
</dbReference>
<evidence type="ECO:0000256" key="1">
    <source>
        <dbReference type="SAM" id="MobiDB-lite"/>
    </source>
</evidence>
<gene>
    <name evidence="4" type="ORF">E1H14_10830</name>
</gene>
<name>A0A5A9W023_9GAMM</name>
<feature type="compositionally biased region" description="Basic and acidic residues" evidence="1">
    <location>
        <begin position="90"/>
        <end position="100"/>
    </location>
</feature>
<organism evidence="4 5">
    <name type="scientific">Nitrincola tapanii</name>
    <dbReference type="NCBI Taxonomy" id="1708751"/>
    <lineage>
        <taxon>Bacteria</taxon>
        <taxon>Pseudomonadati</taxon>
        <taxon>Pseudomonadota</taxon>
        <taxon>Gammaproteobacteria</taxon>
        <taxon>Oceanospirillales</taxon>
        <taxon>Oceanospirillaceae</taxon>
        <taxon>Nitrincola</taxon>
    </lineage>
</organism>
<feature type="region of interest" description="Disordered" evidence="1">
    <location>
        <begin position="58"/>
        <end position="100"/>
    </location>
</feature>
<protein>
    <submittedName>
        <fullName evidence="4">DUF3426 domain-containing protein</fullName>
    </submittedName>
</protein>
<comment type="caution">
    <text evidence="4">The sequence shown here is derived from an EMBL/GenBank/DDBJ whole genome shotgun (WGS) entry which is preliminary data.</text>
</comment>
<dbReference type="EMBL" id="SMRS01000008">
    <property type="protein sequence ID" value="KAA0873844.1"/>
    <property type="molecule type" value="Genomic_DNA"/>
</dbReference>
<reference evidence="4 5" key="1">
    <citation type="submission" date="2019-03" db="EMBL/GenBank/DDBJ databases">
        <title>Nitrincola sp. nov. isolated from an Indian soda lake.</title>
        <authorList>
            <person name="Joshi A."/>
            <person name="Thite S.V."/>
            <person name="Joseph N."/>
            <person name="Dhotre D."/>
            <person name="Moorthy M."/>
            <person name="Shouche Y.S."/>
        </authorList>
    </citation>
    <scope>NUCLEOTIDE SEQUENCE [LARGE SCALE GENOMIC DNA]</scope>
    <source>
        <strain evidence="4 5">MEB193</strain>
    </source>
</reference>
<dbReference type="OrthoDB" id="5294582at2"/>
<feature type="domain" description="Zinc finger/thioredoxin putative" evidence="3">
    <location>
        <begin position="4"/>
        <end position="40"/>
    </location>
</feature>
<proteinExistence type="predicted"/>
<evidence type="ECO:0000256" key="2">
    <source>
        <dbReference type="SAM" id="Phobius"/>
    </source>
</evidence>
<keyword evidence="2" id="KW-0812">Transmembrane</keyword>
<evidence type="ECO:0000313" key="4">
    <source>
        <dbReference type="EMBL" id="KAA0873844.1"/>
    </source>
</evidence>
<accession>A0A5A9W023</accession>
<keyword evidence="2" id="KW-0472">Membrane</keyword>